<dbReference type="Pfam" id="PF10009">
    <property type="entry name" value="DUF2252"/>
    <property type="match status" value="1"/>
</dbReference>
<reference evidence="2 3" key="2">
    <citation type="journal article" date="2010" name="Stand. Genomic Sci.">
        <title>Complete genome sequence of Sebaldella termitidis type strain (NCTC 11300).</title>
        <authorList>
            <person name="Harmon-Smith M."/>
            <person name="Celia L."/>
            <person name="Chertkov O."/>
            <person name="Lapidus A."/>
            <person name="Copeland A."/>
            <person name="Glavina Del Rio T."/>
            <person name="Nolan M."/>
            <person name="Lucas S."/>
            <person name="Tice H."/>
            <person name="Cheng J.F."/>
            <person name="Han C."/>
            <person name="Detter J.C."/>
            <person name="Bruce D."/>
            <person name="Goodwin L."/>
            <person name="Pitluck S."/>
            <person name="Pati A."/>
            <person name="Liolios K."/>
            <person name="Ivanova N."/>
            <person name="Mavromatis K."/>
            <person name="Mikhailova N."/>
            <person name="Chen A."/>
            <person name="Palaniappan K."/>
            <person name="Land M."/>
            <person name="Hauser L."/>
            <person name="Chang Y.J."/>
            <person name="Jeffries C.D."/>
            <person name="Brettin T."/>
            <person name="Goker M."/>
            <person name="Beck B."/>
            <person name="Bristow J."/>
            <person name="Eisen J.A."/>
            <person name="Markowitz V."/>
            <person name="Hugenholtz P."/>
            <person name="Kyrpides N.C."/>
            <person name="Klenk H.P."/>
            <person name="Chen F."/>
        </authorList>
    </citation>
    <scope>NUCLEOTIDE SEQUENCE [LARGE SCALE GENOMIC DNA]</scope>
    <source>
        <strain evidence="3">ATCC 33386 / NCTC 11300</strain>
    </source>
</reference>
<dbReference type="InterPro" id="IPR018721">
    <property type="entry name" value="DUF2252"/>
</dbReference>
<dbReference type="AlphaFoldDB" id="D1APG8"/>
<dbReference type="PANTHER" id="PTHR39441">
    <property type="entry name" value="DUF2252 DOMAIN-CONTAINING PROTEIN"/>
    <property type="match status" value="1"/>
</dbReference>
<protein>
    <recommendedName>
        <fullName evidence="4">DUF2252 domain-containing protein</fullName>
    </recommendedName>
</protein>
<keyword evidence="3" id="KW-1185">Reference proteome</keyword>
<feature type="compositionally biased region" description="Basic and acidic residues" evidence="1">
    <location>
        <begin position="9"/>
        <end position="24"/>
    </location>
</feature>
<reference evidence="3" key="1">
    <citation type="submission" date="2009-09" db="EMBL/GenBank/DDBJ databases">
        <title>The complete chromosome of Sebaldella termitidis ATCC 33386.</title>
        <authorList>
            <consortium name="US DOE Joint Genome Institute (JGI-PGF)"/>
            <person name="Lucas S."/>
            <person name="Copeland A."/>
            <person name="Lapidus A."/>
            <person name="Glavina del Rio T."/>
            <person name="Dalin E."/>
            <person name="Tice H."/>
            <person name="Bruce D."/>
            <person name="Goodwin L."/>
            <person name="Pitluck S."/>
            <person name="Kyrpides N."/>
            <person name="Mavromatis K."/>
            <person name="Ivanova N."/>
            <person name="Mikhailova N."/>
            <person name="Sims D."/>
            <person name="Meincke L."/>
            <person name="Brettin T."/>
            <person name="Detter J.C."/>
            <person name="Han C."/>
            <person name="Larimer F."/>
            <person name="Land M."/>
            <person name="Hauser L."/>
            <person name="Markowitz V."/>
            <person name="Cheng J.F."/>
            <person name="Hugenholtz P."/>
            <person name="Woyke T."/>
            <person name="Wu D."/>
            <person name="Eisen J.A."/>
        </authorList>
    </citation>
    <scope>NUCLEOTIDE SEQUENCE [LARGE SCALE GENOMIC DNA]</scope>
    <source>
        <strain evidence="3">ATCC 33386 / NCTC 11300</strain>
    </source>
</reference>
<gene>
    <name evidence="2" type="ordered locus">Sterm_3161</name>
</gene>
<evidence type="ECO:0000313" key="3">
    <source>
        <dbReference type="Proteomes" id="UP000000845"/>
    </source>
</evidence>
<dbReference type="RefSeq" id="WP_012862584.1">
    <property type="nucleotide sequence ID" value="NC_013517.1"/>
</dbReference>
<name>D1APG8_SEBTE</name>
<dbReference type="KEGG" id="str:Sterm_3161"/>
<proteinExistence type="predicted"/>
<dbReference type="eggNOG" id="COG4320">
    <property type="taxonomic scope" value="Bacteria"/>
</dbReference>
<accession>D1APG8</accession>
<dbReference type="PANTHER" id="PTHR39441:SF1">
    <property type="entry name" value="DUF2252 DOMAIN-CONTAINING PROTEIN"/>
    <property type="match status" value="1"/>
</dbReference>
<organism evidence="2 3">
    <name type="scientific">Sebaldella termitidis (strain ATCC 33386 / NCTC 11300)</name>
    <dbReference type="NCBI Taxonomy" id="526218"/>
    <lineage>
        <taxon>Bacteria</taxon>
        <taxon>Fusobacteriati</taxon>
        <taxon>Fusobacteriota</taxon>
        <taxon>Fusobacteriia</taxon>
        <taxon>Fusobacteriales</taxon>
        <taxon>Leptotrichiaceae</taxon>
        <taxon>Sebaldella</taxon>
    </lineage>
</organism>
<dbReference type="STRING" id="526218.Sterm_3161"/>
<evidence type="ECO:0008006" key="4">
    <source>
        <dbReference type="Google" id="ProtNLM"/>
    </source>
</evidence>
<feature type="region of interest" description="Disordered" evidence="1">
    <location>
        <begin position="1"/>
        <end position="24"/>
    </location>
</feature>
<sequence>MQNNGSGKNWKEIREKVPRSSHSEWEIAPKRDPLSILRKQDKARIEKLIPIRYERMAVSPFTYFRGAAAVMAHDLAKTPVTGIHVQICGDAHIGNFGIFGSPEGTLLFDINDFDETIKGPWEWDLKRLAASIILGGESIGIGRKECLKYAFNAVQSYKDTMKETTKMNTLDLWYKKIKIDDIDIKKEKMRKKLDEVNAKARSRTSQKAMEKFTHIVNGERKFIENPPLIEHVFSDEDLNFVHNGMKSYRETLSSEKRLILNRFRVTDIVRKVVGIGSVGTPCFAVLLLGKDDNDPLIMQVKGASKSVFEPYLNTDAYINGGHRVVAGQRAIQAGSDIFLGWGKLNDKDFYVRQLWNMKGSIPMEEIREEGFDLYGQACGTALAYAHANTGNRFAISDYLGKSDTFAGAVADFAAKYADQTKKDHMQLQEAIENRLFE</sequence>
<evidence type="ECO:0000313" key="2">
    <source>
        <dbReference type="EMBL" id="ACZ10002.1"/>
    </source>
</evidence>
<dbReference type="Proteomes" id="UP000000845">
    <property type="component" value="Chromosome"/>
</dbReference>
<evidence type="ECO:0000256" key="1">
    <source>
        <dbReference type="SAM" id="MobiDB-lite"/>
    </source>
</evidence>
<dbReference type="EMBL" id="CP001739">
    <property type="protein sequence ID" value="ACZ10002.1"/>
    <property type="molecule type" value="Genomic_DNA"/>
</dbReference>
<dbReference type="HOGENOM" id="CLU_032121_0_0_0"/>